<evidence type="ECO:0000259" key="8">
    <source>
        <dbReference type="Pfam" id="PF04542"/>
    </source>
</evidence>
<evidence type="ECO:0000256" key="6">
    <source>
        <dbReference type="RuleBase" id="RU000716"/>
    </source>
</evidence>
<dbReference type="PANTHER" id="PTHR43133">
    <property type="entry name" value="RNA POLYMERASE ECF-TYPE SIGMA FACTO"/>
    <property type="match status" value="1"/>
</dbReference>
<evidence type="ECO:0000256" key="2">
    <source>
        <dbReference type="ARBA" id="ARBA00023015"/>
    </source>
</evidence>
<dbReference type="Proteomes" id="UP000517759">
    <property type="component" value="Unassembled WGS sequence"/>
</dbReference>
<keyword evidence="13" id="KW-1185">Reference proteome</keyword>
<reference evidence="11 12" key="3">
    <citation type="submission" date="2020-08" db="EMBL/GenBank/DDBJ databases">
        <title>Genomic Encyclopedia of Type Strains, Phase IV (KMG-IV): sequencing the most valuable type-strain genomes for metagenomic binning, comparative biology and taxonomic classification.</title>
        <authorList>
            <person name="Goeker M."/>
        </authorList>
    </citation>
    <scope>NUCLEOTIDE SEQUENCE [LARGE SCALE GENOMIC DNA]</scope>
    <source>
        <strain evidence="11 12">DSM 24105</strain>
    </source>
</reference>
<feature type="domain" description="RNA polymerase sigma-70 region 2" evidence="8">
    <location>
        <begin position="86"/>
        <end position="149"/>
    </location>
</feature>
<dbReference type="InterPro" id="IPR013249">
    <property type="entry name" value="RNA_pol_sigma70_r4_t2"/>
</dbReference>
<comment type="similarity">
    <text evidence="1 6">Belongs to the sigma-70 factor family. ECF subfamily.</text>
</comment>
<dbReference type="InterPro" id="IPR013325">
    <property type="entry name" value="RNA_pol_sigma_r2"/>
</dbReference>
<comment type="caution">
    <text evidence="11">The sequence shown here is derived from an EMBL/GenBank/DDBJ whole genome shotgun (WGS) entry which is preliminary data.</text>
</comment>
<dbReference type="InterPro" id="IPR014284">
    <property type="entry name" value="RNA_pol_sigma-70_dom"/>
</dbReference>
<evidence type="ECO:0000256" key="1">
    <source>
        <dbReference type="ARBA" id="ARBA00010641"/>
    </source>
</evidence>
<keyword evidence="4 6" id="KW-0238">DNA-binding</keyword>
<dbReference type="AlphaFoldDB" id="A0A7W6AF69"/>
<reference evidence="13" key="2">
    <citation type="journal article" date="2019" name="Int. J. Syst. Evol. Microbiol.">
        <title>The Global Catalogue of Microorganisms (GCM) 10K type strain sequencing project: providing services to taxonomists for standard genome sequencing and annotation.</title>
        <authorList>
            <consortium name="The Broad Institute Genomics Platform"/>
            <consortium name="The Broad Institute Genome Sequencing Center for Infectious Disease"/>
            <person name="Wu L."/>
            <person name="Ma J."/>
        </authorList>
    </citation>
    <scope>NUCLEOTIDE SEQUENCE [LARGE SCALE GENOMIC DNA]</scope>
    <source>
        <strain evidence="13">NBRC 107710</strain>
    </source>
</reference>
<dbReference type="EMBL" id="BSPG01000001">
    <property type="protein sequence ID" value="GLS42028.1"/>
    <property type="molecule type" value="Genomic_DNA"/>
</dbReference>
<accession>A0A7W6AF69</accession>
<dbReference type="Gene3D" id="1.10.10.10">
    <property type="entry name" value="Winged helix-like DNA-binding domain superfamily/Winged helix DNA-binding domain"/>
    <property type="match status" value="1"/>
</dbReference>
<name>A0A7W6AF69_9HYPH</name>
<evidence type="ECO:0000259" key="9">
    <source>
        <dbReference type="Pfam" id="PF08281"/>
    </source>
</evidence>
<dbReference type="Pfam" id="PF04542">
    <property type="entry name" value="Sigma70_r2"/>
    <property type="match status" value="1"/>
</dbReference>
<dbReference type="InterPro" id="IPR036388">
    <property type="entry name" value="WH-like_DNA-bd_sf"/>
</dbReference>
<evidence type="ECO:0000256" key="4">
    <source>
        <dbReference type="ARBA" id="ARBA00023125"/>
    </source>
</evidence>
<reference evidence="10" key="1">
    <citation type="journal article" date="2014" name="Int. J. Syst. Evol. Microbiol.">
        <title>Complete genome of a new Firmicutes species belonging to the dominant human colonic microbiota ('Ruminococcus bicirculans') reveals two chromosomes and a selective capacity to utilize plant glucans.</title>
        <authorList>
            <consortium name="NISC Comparative Sequencing Program"/>
            <person name="Wegmann U."/>
            <person name="Louis P."/>
            <person name="Goesmann A."/>
            <person name="Henrissat B."/>
            <person name="Duncan S.H."/>
            <person name="Flint H.J."/>
        </authorList>
    </citation>
    <scope>NUCLEOTIDE SEQUENCE</scope>
    <source>
        <strain evidence="10">NBRC 107710</strain>
    </source>
</reference>
<evidence type="ECO:0000256" key="5">
    <source>
        <dbReference type="ARBA" id="ARBA00023163"/>
    </source>
</evidence>
<dbReference type="InterPro" id="IPR039425">
    <property type="entry name" value="RNA_pol_sigma-70-like"/>
</dbReference>
<dbReference type="Gene3D" id="1.10.1740.10">
    <property type="match status" value="1"/>
</dbReference>
<dbReference type="InterPro" id="IPR007627">
    <property type="entry name" value="RNA_pol_sigma70_r2"/>
</dbReference>
<keyword evidence="2 6" id="KW-0805">Transcription regulation</keyword>
<dbReference type="GO" id="GO:0016987">
    <property type="term" value="F:sigma factor activity"/>
    <property type="evidence" value="ECO:0007669"/>
    <property type="project" value="UniProtKB-KW"/>
</dbReference>
<reference evidence="10" key="4">
    <citation type="submission" date="2023-01" db="EMBL/GenBank/DDBJ databases">
        <title>Draft genome sequence of Methylobacterium brachythecii strain NBRC 107710.</title>
        <authorList>
            <person name="Sun Q."/>
            <person name="Mori K."/>
        </authorList>
    </citation>
    <scope>NUCLEOTIDE SEQUENCE</scope>
    <source>
        <strain evidence="10">NBRC 107710</strain>
    </source>
</reference>
<dbReference type="Proteomes" id="UP001156881">
    <property type="component" value="Unassembled WGS sequence"/>
</dbReference>
<gene>
    <name evidence="10" type="ORF">GCM10007884_00130</name>
    <name evidence="11" type="ORF">GGR33_001678</name>
</gene>
<proteinExistence type="inferred from homology"/>
<feature type="region of interest" description="Disordered" evidence="7">
    <location>
        <begin position="1"/>
        <end position="25"/>
    </location>
</feature>
<organism evidence="11 12">
    <name type="scientific">Methylobacterium brachythecii</name>
    <dbReference type="NCBI Taxonomy" id="1176177"/>
    <lineage>
        <taxon>Bacteria</taxon>
        <taxon>Pseudomonadati</taxon>
        <taxon>Pseudomonadota</taxon>
        <taxon>Alphaproteobacteria</taxon>
        <taxon>Hyphomicrobiales</taxon>
        <taxon>Methylobacteriaceae</taxon>
        <taxon>Methylobacterium</taxon>
    </lineage>
</organism>
<dbReference type="InterPro" id="IPR013324">
    <property type="entry name" value="RNA_pol_sigma_r3/r4-like"/>
</dbReference>
<sequence>MTLTLEAPLAGDESARPEQPVESSGVPELIRRHLESVLDQTFWPLDASESDDGERRFTDLLARLGRALTAQEARDARAFHDDFLAFMPNMRRFALSLTKDRVRADDLVQDTLLKAWRSRARYTAGTNLGAWLFTIMRNVFYSNYRKSSREVTMSPGDEGGRLVSIPEQPGRLDLQDMAIALTKLPDAMRQALVLVAIENLSYEEAAVVMNCKIGTVKSRVWRAREQIAGLLGLDMDEIGADRVTMSVVNGAGVVAAS</sequence>
<dbReference type="SUPFAM" id="SSF88946">
    <property type="entry name" value="Sigma2 domain of RNA polymerase sigma factors"/>
    <property type="match status" value="1"/>
</dbReference>
<dbReference type="InterPro" id="IPR000838">
    <property type="entry name" value="RNA_pol_sigma70_ECF_CS"/>
</dbReference>
<dbReference type="NCBIfam" id="TIGR02937">
    <property type="entry name" value="sigma70-ECF"/>
    <property type="match status" value="1"/>
</dbReference>
<evidence type="ECO:0000256" key="3">
    <source>
        <dbReference type="ARBA" id="ARBA00023082"/>
    </source>
</evidence>
<feature type="domain" description="RNA polymerase sigma factor 70 region 4 type 2" evidence="9">
    <location>
        <begin position="180"/>
        <end position="226"/>
    </location>
</feature>
<evidence type="ECO:0000256" key="7">
    <source>
        <dbReference type="SAM" id="MobiDB-lite"/>
    </source>
</evidence>
<evidence type="ECO:0000313" key="10">
    <source>
        <dbReference type="EMBL" id="GLS42028.1"/>
    </source>
</evidence>
<dbReference type="PANTHER" id="PTHR43133:SF25">
    <property type="entry name" value="RNA POLYMERASE SIGMA FACTOR RFAY-RELATED"/>
    <property type="match status" value="1"/>
</dbReference>
<keyword evidence="5 6" id="KW-0804">Transcription</keyword>
<evidence type="ECO:0000313" key="12">
    <source>
        <dbReference type="Proteomes" id="UP000517759"/>
    </source>
</evidence>
<dbReference type="EMBL" id="JACIDN010000003">
    <property type="protein sequence ID" value="MBB3902183.1"/>
    <property type="molecule type" value="Genomic_DNA"/>
</dbReference>
<dbReference type="GO" id="GO:0003677">
    <property type="term" value="F:DNA binding"/>
    <property type="evidence" value="ECO:0007669"/>
    <property type="project" value="UniProtKB-KW"/>
</dbReference>
<evidence type="ECO:0000313" key="11">
    <source>
        <dbReference type="EMBL" id="MBB3902183.1"/>
    </source>
</evidence>
<dbReference type="GO" id="GO:0006352">
    <property type="term" value="P:DNA-templated transcription initiation"/>
    <property type="evidence" value="ECO:0007669"/>
    <property type="project" value="InterPro"/>
</dbReference>
<dbReference type="PROSITE" id="PS01063">
    <property type="entry name" value="SIGMA70_ECF"/>
    <property type="match status" value="1"/>
</dbReference>
<dbReference type="SUPFAM" id="SSF88659">
    <property type="entry name" value="Sigma3 and sigma4 domains of RNA polymerase sigma factors"/>
    <property type="match status" value="1"/>
</dbReference>
<dbReference type="Pfam" id="PF08281">
    <property type="entry name" value="Sigma70_r4_2"/>
    <property type="match status" value="1"/>
</dbReference>
<dbReference type="CDD" id="cd06171">
    <property type="entry name" value="Sigma70_r4"/>
    <property type="match status" value="1"/>
</dbReference>
<evidence type="ECO:0000313" key="13">
    <source>
        <dbReference type="Proteomes" id="UP001156881"/>
    </source>
</evidence>
<keyword evidence="3 6" id="KW-0731">Sigma factor</keyword>
<protein>
    <recommendedName>
        <fullName evidence="6">RNA polymerase sigma factor</fullName>
    </recommendedName>
</protein>
<dbReference type="RefSeq" id="WP_183503883.1">
    <property type="nucleotide sequence ID" value="NZ_BSPG01000001.1"/>
</dbReference>